<dbReference type="Pfam" id="PF16589">
    <property type="entry name" value="BRCT_2"/>
    <property type="match status" value="1"/>
</dbReference>
<evidence type="ECO:0000256" key="1">
    <source>
        <dbReference type="SAM" id="MobiDB-lite"/>
    </source>
</evidence>
<evidence type="ECO:0000259" key="2">
    <source>
        <dbReference type="PROSITE" id="PS50172"/>
    </source>
</evidence>
<dbReference type="SUPFAM" id="SSF52113">
    <property type="entry name" value="BRCT domain"/>
    <property type="match status" value="4"/>
</dbReference>
<dbReference type="PROSITE" id="PS50172">
    <property type="entry name" value="BRCT"/>
    <property type="match status" value="4"/>
</dbReference>
<dbReference type="CDD" id="cd18436">
    <property type="entry name" value="BRCT_BRC1_like_rpt2"/>
    <property type="match status" value="1"/>
</dbReference>
<dbReference type="Pfam" id="PF12738">
    <property type="entry name" value="PTCB-BRCT"/>
    <property type="match status" value="2"/>
</dbReference>
<dbReference type="PANTHER" id="PTHR47667">
    <property type="entry name" value="REGULATOR OF TY1 TRANSPOSITION PROTEIN 107"/>
    <property type="match status" value="1"/>
</dbReference>
<feature type="domain" description="BRCT" evidence="2">
    <location>
        <begin position="973"/>
        <end position="1020"/>
    </location>
</feature>
<dbReference type="CDD" id="cd17744">
    <property type="entry name" value="BRCT_MDC1_rpt1"/>
    <property type="match status" value="1"/>
</dbReference>
<proteinExistence type="predicted"/>
<evidence type="ECO:0000313" key="4">
    <source>
        <dbReference type="Proteomes" id="UP000245699"/>
    </source>
</evidence>
<evidence type="ECO:0000313" key="3">
    <source>
        <dbReference type="EMBL" id="PVU93984.1"/>
    </source>
</evidence>
<name>A0A2T9YNZ3_9FUNG</name>
<dbReference type="SMART" id="SM00292">
    <property type="entry name" value="BRCT"/>
    <property type="match status" value="6"/>
</dbReference>
<dbReference type="PANTHER" id="PTHR47667:SF1">
    <property type="entry name" value="REGULATOR OF TY1 TRANSPOSITION PROTEIN 107"/>
    <property type="match status" value="1"/>
</dbReference>
<comment type="caution">
    <text evidence="3">The sequence shown here is derived from an EMBL/GenBank/DDBJ whole genome shotgun (WGS) entry which is preliminary data.</text>
</comment>
<feature type="compositionally biased region" description="Polar residues" evidence="1">
    <location>
        <begin position="801"/>
        <end position="819"/>
    </location>
</feature>
<dbReference type="CDD" id="cd18432">
    <property type="entry name" value="BRCT_PAXIP1_rpt6_like"/>
    <property type="match status" value="1"/>
</dbReference>
<feature type="domain" description="BRCT" evidence="2">
    <location>
        <begin position="854"/>
        <end position="907"/>
    </location>
</feature>
<dbReference type="AlphaFoldDB" id="A0A2T9YNZ3"/>
<reference evidence="3 4" key="1">
    <citation type="journal article" date="2018" name="MBio">
        <title>Comparative Genomics Reveals the Core Gene Toolbox for the Fungus-Insect Symbiosis.</title>
        <authorList>
            <person name="Wang Y."/>
            <person name="Stata M."/>
            <person name="Wang W."/>
            <person name="Stajich J.E."/>
            <person name="White M.M."/>
            <person name="Moncalvo J.M."/>
        </authorList>
    </citation>
    <scope>NUCLEOTIDE SEQUENCE [LARGE SCALE GENOMIC DNA]</scope>
    <source>
        <strain evidence="3 4">AUS-77-4</strain>
    </source>
</reference>
<dbReference type="GO" id="GO:1990683">
    <property type="term" value="P:DNA double-strand break attachment to nuclear envelope"/>
    <property type="evidence" value="ECO:0007669"/>
    <property type="project" value="TreeGrafter"/>
</dbReference>
<dbReference type="InterPro" id="IPR001357">
    <property type="entry name" value="BRCT_dom"/>
</dbReference>
<feature type="region of interest" description="Disordered" evidence="1">
    <location>
        <begin position="754"/>
        <end position="831"/>
    </location>
</feature>
<feature type="compositionally biased region" description="Polar residues" evidence="1">
    <location>
        <begin position="757"/>
        <end position="770"/>
    </location>
</feature>
<dbReference type="GO" id="GO:0005634">
    <property type="term" value="C:nucleus"/>
    <property type="evidence" value="ECO:0007669"/>
    <property type="project" value="TreeGrafter"/>
</dbReference>
<protein>
    <recommendedName>
        <fullName evidence="2">BRCT domain-containing protein</fullName>
    </recommendedName>
</protein>
<feature type="domain" description="BRCT" evidence="2">
    <location>
        <begin position="152"/>
        <end position="243"/>
    </location>
</feature>
<sequence>MTTINLEENEKKFIFKDVIFWINPNLGKEQCSKLSKILTKRGATPASQLQTTNQDQDFKLRGFAVGVPHGLQENIFRFAFEWNRNKENETPQNIQKEQNQYKFATHIISSDIYFPEYEAALSSDLNIVTPLWVEKSARFGKKQDEKCYSCDTDKKIFSGMVITASQIPSSDREALYGSVLAYGGQYRQNLVKDVTHLVLISGTGNKYDQVISNPKLKIKILLPHWFEQCINLGVLVDDRQYLFPDPQIFKMISLNQNTENKDSVEDNDEEKIPKLDSSLSAENIAEYLDNNDDQNNIGPDFLAENNDENLVLKNYNVALSLNLLSMVDSNFIEKMKQLIQGSGGNFIEPTRFDSEDNNTDQSVFWTPPEFQKIDILICQHRSGSDFEIATRLGKLVGSVVWIIKVIKFQKMHIPGKHIIDYPLPENQILKSNSNKNMTHGYTIALSGYSGSAREYLKRLIVSMGAEYAPQLSKNMHTHLIASNPNRIKFGNARLWNCHTVNHLWLERSILEAKELSVSHPSFTYWPPISEMTLGKIVGSFNGIRFSAIEQQLSPFVQNYNSLLEYSLDGENPNDILDDPLYESRKVKVIISEENKILALDYNNNTIDLNEHLNIYLFLILASGVNFFPDLETIKALDKKINLVSTQVSTLKNENENGMHEEKNLYPATENLDETINDTSDEDSDIKKSKNSQNDIKKLEKKDGVKDVSNINKKNTENSKKPKRKAAEYSSKVISEQMEAANIFEDEMGKVFKRRTLSGKSSNHKINNNQKNDTEKIENEQDESTIDNNTEKFGKKRKLQDDQLQNETKKSNTTKSQSPPKTLADQKVGRLSDQMDDKTKVKLLFTHGRPTDTEERAIRKMGGHFSSTTKTATHLVSSGIKRTSKFLEALSSGNIWIVSHQWLKDSLELKSWIDLSCEFPDESVIDLYKNREGLDSVDIIPSHTWWLDFGYGVDDQETELKYKFKLRNSFYRAREQPLFLGITVYLTPNVQPPIDTLRKIIEAGGGTIVSNLPNRKIRQLVDSTSFLTGKDESGTEKGNSNKLLIVSCEQDRNLWKQFLPSSQEENSSVNLKEMRRNENGSGEKHGAFVPVYSSEIILTGVLRQSLTDGVDEFMFLTNYKVQITEGLNKCGIVGSKDYSVYIFSGDENQVKIDMLEVRGGVENFKENTLTGSKVKIFTSHIDALQTLPQFNHIATSDMFSKDISVSIFVDEVLMWDLGFKPKCIDSDIQRFPDLTSIEEKTMFAQIVGILRDLLG</sequence>
<dbReference type="OrthoDB" id="342264at2759"/>
<dbReference type="Proteomes" id="UP000245699">
    <property type="component" value="Unassembled WGS sequence"/>
</dbReference>
<feature type="domain" description="BRCT" evidence="2">
    <location>
        <begin position="433"/>
        <end position="522"/>
    </location>
</feature>
<dbReference type="Pfam" id="PF16770">
    <property type="entry name" value="RTT107_BRCT_5"/>
    <property type="match status" value="1"/>
</dbReference>
<dbReference type="InterPro" id="IPR053036">
    <property type="entry name" value="CellCycle_DNARepair_Reg"/>
</dbReference>
<dbReference type="EMBL" id="MBFT01000283">
    <property type="protein sequence ID" value="PVU93984.1"/>
    <property type="molecule type" value="Genomic_DNA"/>
</dbReference>
<dbReference type="GO" id="GO:0035361">
    <property type="term" value="C:Cul8-RING ubiquitin ligase complex"/>
    <property type="evidence" value="ECO:0007669"/>
    <property type="project" value="TreeGrafter"/>
</dbReference>
<organism evidence="3 4">
    <name type="scientific">Furculomyces boomerangus</name>
    <dbReference type="NCBI Taxonomy" id="61424"/>
    <lineage>
        <taxon>Eukaryota</taxon>
        <taxon>Fungi</taxon>
        <taxon>Fungi incertae sedis</taxon>
        <taxon>Zoopagomycota</taxon>
        <taxon>Kickxellomycotina</taxon>
        <taxon>Harpellomycetes</taxon>
        <taxon>Harpellales</taxon>
        <taxon>Harpellaceae</taxon>
        <taxon>Furculomyces</taxon>
    </lineage>
</organism>
<dbReference type="STRING" id="61424.A0A2T9YNZ3"/>
<dbReference type="GO" id="GO:0006302">
    <property type="term" value="P:double-strand break repair"/>
    <property type="evidence" value="ECO:0007669"/>
    <property type="project" value="TreeGrafter"/>
</dbReference>
<feature type="region of interest" description="Disordered" evidence="1">
    <location>
        <begin position="651"/>
        <end position="727"/>
    </location>
</feature>
<keyword evidence="4" id="KW-1185">Reference proteome</keyword>
<accession>A0A2T9YNZ3</accession>
<feature type="compositionally biased region" description="Basic and acidic residues" evidence="1">
    <location>
        <begin position="652"/>
        <end position="663"/>
    </location>
</feature>
<feature type="compositionally biased region" description="Basic and acidic residues" evidence="1">
    <location>
        <begin position="694"/>
        <end position="705"/>
    </location>
</feature>
<gene>
    <name evidence="3" type="ORF">BB559_003111</name>
</gene>
<dbReference type="Gene3D" id="3.40.50.10190">
    <property type="entry name" value="BRCT domain"/>
    <property type="match status" value="5"/>
</dbReference>
<feature type="compositionally biased region" description="Acidic residues" evidence="1">
    <location>
        <begin position="670"/>
        <end position="683"/>
    </location>
</feature>
<dbReference type="InterPro" id="IPR036420">
    <property type="entry name" value="BRCT_dom_sf"/>
</dbReference>